<dbReference type="EMBL" id="JAANER010000006">
    <property type="protein sequence ID" value="KAG9188280.1"/>
    <property type="molecule type" value="Genomic_DNA"/>
</dbReference>
<reference evidence="1" key="1">
    <citation type="submission" date="2021-07" db="EMBL/GenBank/DDBJ databases">
        <title>Genome Resource of American Ginseng Black Spot Pathogen Alternaria panax.</title>
        <authorList>
            <person name="Qiu C."/>
            <person name="Wang W."/>
            <person name="Liu Z."/>
        </authorList>
    </citation>
    <scope>NUCLEOTIDE SEQUENCE</scope>
    <source>
        <strain evidence="1">BNCC115425</strain>
    </source>
</reference>
<dbReference type="AlphaFoldDB" id="A0AAD4I4C4"/>
<comment type="caution">
    <text evidence="1">The sequence shown here is derived from an EMBL/GenBank/DDBJ whole genome shotgun (WGS) entry which is preliminary data.</text>
</comment>
<evidence type="ECO:0000313" key="2">
    <source>
        <dbReference type="Proteomes" id="UP001199106"/>
    </source>
</evidence>
<gene>
    <name evidence="1" type="ORF">G6011_02203</name>
</gene>
<accession>A0AAD4I4C4</accession>
<dbReference type="Proteomes" id="UP001199106">
    <property type="component" value="Unassembled WGS sequence"/>
</dbReference>
<sequence>MATPTDAATTATTTATVNSITTAIDTAGNSTSASTSADVSELVQDPEAEVARNEVGDAIKFGVAGRKKFQKIFVRALKGKKSTEKYTTETDAPSVYRTMSILPTVEDKEGRPETLELAGTQQIKTRKSSGVLPVEKNILRALIPTTEFISTTSNKYYVACYQTMNLCAMRNITSGAISYFDEYWANIPSEANVKVQRKLLGEGCKTHVAKNKQQTQRIQTAVPESTSAESAISNAIAVTKEANTANVILMQYSIWELSRDRSALDALEKTIKNILPDITKKPAHDGTLAFYDFSVDLNEAEATQMVEKVKASYPNICELDINLVMEIHSALHEHSDDPIFLIRASTRFVEVVGRILHDIAIFNKTKYISSTWTVSTQNESHMVPFVSALRESLCELKGFFTRHAKELREQHGGIQNYKSLDELMIKIGNTVDKTALVALSSHVFAIHGEQLATANSGGSGYIDELITAIDGALGGDQTL</sequence>
<evidence type="ECO:0000313" key="1">
    <source>
        <dbReference type="EMBL" id="KAG9188280.1"/>
    </source>
</evidence>
<name>A0AAD4I4C4_9PLEO</name>
<proteinExistence type="predicted"/>
<protein>
    <submittedName>
        <fullName evidence="1">Uncharacterized protein</fullName>
    </submittedName>
</protein>
<keyword evidence="2" id="KW-1185">Reference proteome</keyword>
<organism evidence="1 2">
    <name type="scientific">Alternaria panax</name>
    <dbReference type="NCBI Taxonomy" id="48097"/>
    <lineage>
        <taxon>Eukaryota</taxon>
        <taxon>Fungi</taxon>
        <taxon>Dikarya</taxon>
        <taxon>Ascomycota</taxon>
        <taxon>Pezizomycotina</taxon>
        <taxon>Dothideomycetes</taxon>
        <taxon>Pleosporomycetidae</taxon>
        <taxon>Pleosporales</taxon>
        <taxon>Pleosporineae</taxon>
        <taxon>Pleosporaceae</taxon>
        <taxon>Alternaria</taxon>
        <taxon>Alternaria sect. Panax</taxon>
    </lineage>
</organism>